<feature type="signal peptide" evidence="1">
    <location>
        <begin position="1"/>
        <end position="22"/>
    </location>
</feature>
<dbReference type="Proteomes" id="UP000242188">
    <property type="component" value="Unassembled WGS sequence"/>
</dbReference>
<reference evidence="2 3" key="1">
    <citation type="journal article" date="2017" name="Nat. Ecol. Evol.">
        <title>Scallop genome provides insights into evolution of bilaterian karyotype and development.</title>
        <authorList>
            <person name="Wang S."/>
            <person name="Zhang J."/>
            <person name="Jiao W."/>
            <person name="Li J."/>
            <person name="Xun X."/>
            <person name="Sun Y."/>
            <person name="Guo X."/>
            <person name="Huan P."/>
            <person name="Dong B."/>
            <person name="Zhang L."/>
            <person name="Hu X."/>
            <person name="Sun X."/>
            <person name="Wang J."/>
            <person name="Zhao C."/>
            <person name="Wang Y."/>
            <person name="Wang D."/>
            <person name="Huang X."/>
            <person name="Wang R."/>
            <person name="Lv J."/>
            <person name="Li Y."/>
            <person name="Zhang Z."/>
            <person name="Liu B."/>
            <person name="Lu W."/>
            <person name="Hui Y."/>
            <person name="Liang J."/>
            <person name="Zhou Z."/>
            <person name="Hou R."/>
            <person name="Li X."/>
            <person name="Liu Y."/>
            <person name="Li H."/>
            <person name="Ning X."/>
            <person name="Lin Y."/>
            <person name="Zhao L."/>
            <person name="Xing Q."/>
            <person name="Dou J."/>
            <person name="Li Y."/>
            <person name="Mao J."/>
            <person name="Guo H."/>
            <person name="Dou H."/>
            <person name="Li T."/>
            <person name="Mu C."/>
            <person name="Jiang W."/>
            <person name="Fu Q."/>
            <person name="Fu X."/>
            <person name="Miao Y."/>
            <person name="Liu J."/>
            <person name="Yu Q."/>
            <person name="Li R."/>
            <person name="Liao H."/>
            <person name="Li X."/>
            <person name="Kong Y."/>
            <person name="Jiang Z."/>
            <person name="Chourrout D."/>
            <person name="Li R."/>
            <person name="Bao Z."/>
        </authorList>
    </citation>
    <scope>NUCLEOTIDE SEQUENCE [LARGE SCALE GENOMIC DNA]</scope>
    <source>
        <strain evidence="2 3">PY_sf001</strain>
    </source>
</reference>
<evidence type="ECO:0000313" key="2">
    <source>
        <dbReference type="EMBL" id="OWF43811.1"/>
    </source>
</evidence>
<gene>
    <name evidence="2" type="ORF">KP79_PYT12598</name>
</gene>
<evidence type="ECO:0008006" key="4">
    <source>
        <dbReference type="Google" id="ProtNLM"/>
    </source>
</evidence>
<keyword evidence="3" id="KW-1185">Reference proteome</keyword>
<organism evidence="2 3">
    <name type="scientific">Mizuhopecten yessoensis</name>
    <name type="common">Japanese scallop</name>
    <name type="synonym">Patinopecten yessoensis</name>
    <dbReference type="NCBI Taxonomy" id="6573"/>
    <lineage>
        <taxon>Eukaryota</taxon>
        <taxon>Metazoa</taxon>
        <taxon>Spiralia</taxon>
        <taxon>Lophotrochozoa</taxon>
        <taxon>Mollusca</taxon>
        <taxon>Bivalvia</taxon>
        <taxon>Autobranchia</taxon>
        <taxon>Pteriomorphia</taxon>
        <taxon>Pectinida</taxon>
        <taxon>Pectinoidea</taxon>
        <taxon>Pectinidae</taxon>
        <taxon>Mizuhopecten</taxon>
    </lineage>
</organism>
<name>A0A210Q519_MIZYE</name>
<dbReference type="AlphaFoldDB" id="A0A210Q519"/>
<comment type="caution">
    <text evidence="2">The sequence shown here is derived from an EMBL/GenBank/DDBJ whole genome shotgun (WGS) entry which is preliminary data.</text>
</comment>
<protein>
    <recommendedName>
        <fullName evidence="4">27 kDa hemolymph protein</fullName>
    </recommendedName>
</protein>
<accession>A0A210Q519</accession>
<dbReference type="EMBL" id="NEDP02004995">
    <property type="protein sequence ID" value="OWF43811.1"/>
    <property type="molecule type" value="Genomic_DNA"/>
</dbReference>
<evidence type="ECO:0000313" key="3">
    <source>
        <dbReference type="Proteomes" id="UP000242188"/>
    </source>
</evidence>
<sequence>MANLGFLATVCVLGVLAGQVNGQCPDAAACFNDLGINITNPAAGLDGIIKTICSKSAQVSHCYDVLLQCALIAPDKTVLPTEQEMQMALQTLCQNQTELDAGITCLVQQPKYPTEIAACALQIQKSVTGLTPAQERNPKGLFCSLVEPFFNCVTSMSSFRGCNSDFKNTIIVFEKQLLPADCPISSGSPRLDSWLFLGVIAALVASSFKRL</sequence>
<evidence type="ECO:0000256" key="1">
    <source>
        <dbReference type="SAM" id="SignalP"/>
    </source>
</evidence>
<dbReference type="OrthoDB" id="6194338at2759"/>
<feature type="chain" id="PRO_5012803931" description="27 kDa hemolymph protein" evidence="1">
    <location>
        <begin position="23"/>
        <end position="211"/>
    </location>
</feature>
<keyword evidence="1" id="KW-0732">Signal</keyword>
<proteinExistence type="predicted"/>